<evidence type="ECO:0000256" key="1">
    <source>
        <dbReference type="ARBA" id="ARBA00005594"/>
    </source>
</evidence>
<comment type="catalytic activity">
    <reaction evidence="2">
        <text>tRNA(Leu) + L-leucine + ATP = L-leucyl-tRNA(Leu) + AMP + diphosphate</text>
        <dbReference type="Rhea" id="RHEA:11688"/>
        <dbReference type="Rhea" id="RHEA-COMP:9613"/>
        <dbReference type="Rhea" id="RHEA-COMP:9622"/>
        <dbReference type="ChEBI" id="CHEBI:30616"/>
        <dbReference type="ChEBI" id="CHEBI:33019"/>
        <dbReference type="ChEBI" id="CHEBI:57427"/>
        <dbReference type="ChEBI" id="CHEBI:78442"/>
        <dbReference type="ChEBI" id="CHEBI:78494"/>
        <dbReference type="ChEBI" id="CHEBI:456215"/>
        <dbReference type="EC" id="6.1.1.4"/>
    </reaction>
</comment>
<evidence type="ECO:0000313" key="4">
    <source>
        <dbReference type="Proteomes" id="UP000094444"/>
    </source>
</evidence>
<proteinExistence type="inferred from homology"/>
<dbReference type="PANTHER" id="PTHR45794:SF1">
    <property type="entry name" value="LEUCINE--TRNA LIGASE, CYTOPLASMIC"/>
    <property type="match status" value="1"/>
</dbReference>
<dbReference type="STRING" id="158607.A0A2P5I8U7"/>
<dbReference type="EMBL" id="MAVT02000150">
    <property type="protein sequence ID" value="POS78919.1"/>
    <property type="molecule type" value="Genomic_DNA"/>
</dbReference>
<dbReference type="InterPro" id="IPR014729">
    <property type="entry name" value="Rossmann-like_a/b/a_fold"/>
</dbReference>
<dbReference type="InParanoid" id="A0A2P5I8U7"/>
<dbReference type="Gene3D" id="3.40.50.620">
    <property type="entry name" value="HUPs"/>
    <property type="match status" value="1"/>
</dbReference>
<accession>A0A2P5I8U7</accession>
<evidence type="ECO:0000256" key="2">
    <source>
        <dbReference type="ARBA" id="ARBA00047469"/>
    </source>
</evidence>
<name>A0A2P5I8U7_DIAHE</name>
<dbReference type="Proteomes" id="UP000094444">
    <property type="component" value="Unassembled WGS sequence"/>
</dbReference>
<dbReference type="GO" id="GO:0006429">
    <property type="term" value="P:leucyl-tRNA aminoacylation"/>
    <property type="evidence" value="ECO:0007669"/>
    <property type="project" value="InterPro"/>
</dbReference>
<keyword evidence="4" id="KW-1185">Reference proteome</keyword>
<dbReference type="PANTHER" id="PTHR45794">
    <property type="entry name" value="LEUCYL-TRNA SYNTHETASE"/>
    <property type="match status" value="1"/>
</dbReference>
<protein>
    <submittedName>
        <fullName evidence="3">Leucyl-tRNA synthetase</fullName>
    </submittedName>
</protein>
<dbReference type="AlphaFoldDB" id="A0A2P5I8U7"/>
<dbReference type="GO" id="GO:0005524">
    <property type="term" value="F:ATP binding"/>
    <property type="evidence" value="ECO:0007669"/>
    <property type="project" value="InterPro"/>
</dbReference>
<comment type="similarity">
    <text evidence="1">Belongs to the class-I aminoacyl-tRNA synthetase family.</text>
</comment>
<sequence>MSKVEFATGYARMKGKRALFPLGFHCTGMAIKACADKLAREIELFGPTFEGCPDDADDADYEEGLANAAKPVSAPSSRDVTKFKSNKTKASAKSIKAKY</sequence>
<dbReference type="OrthoDB" id="5419333at2759"/>
<reference evidence="3" key="1">
    <citation type="submission" date="2017-09" db="EMBL/GenBank/DDBJ databases">
        <title>Polyketide synthases of a Diaporthe helianthi virulent isolate.</title>
        <authorList>
            <person name="Baroncelli R."/>
        </authorList>
    </citation>
    <scope>NUCLEOTIDE SEQUENCE [LARGE SCALE GENOMIC DNA]</scope>
    <source>
        <strain evidence="3">7/96</strain>
    </source>
</reference>
<dbReference type="InterPro" id="IPR004493">
    <property type="entry name" value="Leu-tRNA-synth_Ia_arc/euk"/>
</dbReference>
<organism evidence="3 4">
    <name type="scientific">Diaporthe helianthi</name>
    <dbReference type="NCBI Taxonomy" id="158607"/>
    <lineage>
        <taxon>Eukaryota</taxon>
        <taxon>Fungi</taxon>
        <taxon>Dikarya</taxon>
        <taxon>Ascomycota</taxon>
        <taxon>Pezizomycotina</taxon>
        <taxon>Sordariomycetes</taxon>
        <taxon>Sordariomycetidae</taxon>
        <taxon>Diaporthales</taxon>
        <taxon>Diaporthaceae</taxon>
        <taxon>Diaporthe</taxon>
    </lineage>
</organism>
<comment type="caution">
    <text evidence="3">The sequence shown here is derived from an EMBL/GenBank/DDBJ whole genome shotgun (WGS) entry which is preliminary data.</text>
</comment>
<gene>
    <name evidence="3" type="ORF">DHEL01_v202689</name>
</gene>
<evidence type="ECO:0000313" key="3">
    <source>
        <dbReference type="EMBL" id="POS78919.1"/>
    </source>
</evidence>
<dbReference type="GO" id="GO:0004823">
    <property type="term" value="F:leucine-tRNA ligase activity"/>
    <property type="evidence" value="ECO:0007669"/>
    <property type="project" value="UniProtKB-EC"/>
</dbReference>
<dbReference type="SUPFAM" id="SSF52374">
    <property type="entry name" value="Nucleotidylyl transferase"/>
    <property type="match status" value="1"/>
</dbReference>